<dbReference type="InterPro" id="IPR039426">
    <property type="entry name" value="TonB-dep_rcpt-like"/>
</dbReference>
<dbReference type="FunFam" id="2.60.40.1120:FF:000003">
    <property type="entry name" value="Outer membrane protein Omp121"/>
    <property type="match status" value="1"/>
</dbReference>
<dbReference type="InterPro" id="IPR023997">
    <property type="entry name" value="TonB-dep_OMP_SusC/RagA_CS"/>
</dbReference>
<dbReference type="Pfam" id="PF07715">
    <property type="entry name" value="Plug"/>
    <property type="match status" value="1"/>
</dbReference>
<evidence type="ECO:0000259" key="3">
    <source>
        <dbReference type="Pfam" id="PF07715"/>
    </source>
</evidence>
<dbReference type="SUPFAM" id="SSF56935">
    <property type="entry name" value="Porins"/>
    <property type="match status" value="1"/>
</dbReference>
<reference evidence="4" key="1">
    <citation type="submission" date="2019-08" db="EMBL/GenBank/DDBJ databases">
        <authorList>
            <person name="Kucharzyk K."/>
            <person name="Murdoch R.W."/>
            <person name="Higgins S."/>
            <person name="Loffler F."/>
        </authorList>
    </citation>
    <scope>NUCLEOTIDE SEQUENCE</scope>
</reference>
<dbReference type="PROSITE" id="PS52016">
    <property type="entry name" value="TONB_DEPENDENT_REC_3"/>
    <property type="match status" value="1"/>
</dbReference>
<accession>A0A644VC34</accession>
<dbReference type="Gene3D" id="2.60.40.1120">
    <property type="entry name" value="Carboxypeptidase-like, regulatory domain"/>
    <property type="match status" value="1"/>
</dbReference>
<dbReference type="EMBL" id="VSSQ01000262">
    <property type="protein sequence ID" value="MPL88675.1"/>
    <property type="molecule type" value="Genomic_DNA"/>
</dbReference>
<dbReference type="NCBIfam" id="TIGR04057">
    <property type="entry name" value="SusC_RagA_signa"/>
    <property type="match status" value="1"/>
</dbReference>
<dbReference type="Pfam" id="PF00593">
    <property type="entry name" value="TonB_dep_Rec_b-barrel"/>
    <property type="match status" value="1"/>
</dbReference>
<dbReference type="Pfam" id="PF13715">
    <property type="entry name" value="CarbopepD_reg_2"/>
    <property type="match status" value="1"/>
</dbReference>
<dbReference type="SUPFAM" id="SSF49464">
    <property type="entry name" value="Carboxypeptidase regulatory domain-like"/>
    <property type="match status" value="1"/>
</dbReference>
<feature type="compositionally biased region" description="Basic and acidic residues" evidence="1">
    <location>
        <begin position="14"/>
        <end position="28"/>
    </location>
</feature>
<feature type="domain" description="TonB-dependent receptor plug" evidence="3">
    <location>
        <begin position="169"/>
        <end position="272"/>
    </location>
</feature>
<evidence type="ECO:0000259" key="2">
    <source>
        <dbReference type="Pfam" id="PF00593"/>
    </source>
</evidence>
<dbReference type="InterPro" id="IPR008969">
    <property type="entry name" value="CarboxyPept-like_regulatory"/>
</dbReference>
<feature type="compositionally biased region" description="Basic residues" evidence="1">
    <location>
        <begin position="1"/>
        <end position="10"/>
    </location>
</feature>
<name>A0A644VC34_9ZZZZ</name>
<dbReference type="InterPro" id="IPR012910">
    <property type="entry name" value="Plug_dom"/>
</dbReference>
<evidence type="ECO:0000256" key="1">
    <source>
        <dbReference type="SAM" id="MobiDB-lite"/>
    </source>
</evidence>
<gene>
    <name evidence="4" type="ORF">SDC9_34701</name>
</gene>
<dbReference type="InterPro" id="IPR037066">
    <property type="entry name" value="Plug_dom_sf"/>
</dbReference>
<feature type="domain" description="TonB-dependent receptor-like beta-barrel" evidence="2">
    <location>
        <begin position="498"/>
        <end position="1069"/>
    </location>
</feature>
<evidence type="ECO:0000313" key="4">
    <source>
        <dbReference type="EMBL" id="MPL88675.1"/>
    </source>
</evidence>
<dbReference type="InterPro" id="IPR000531">
    <property type="entry name" value="Beta-barrel_TonB"/>
</dbReference>
<dbReference type="Gene3D" id="2.170.130.10">
    <property type="entry name" value="TonB-dependent receptor, plug domain"/>
    <property type="match status" value="1"/>
</dbReference>
<dbReference type="InterPro" id="IPR023996">
    <property type="entry name" value="TonB-dep_OMP_SusC/RagA"/>
</dbReference>
<feature type="region of interest" description="Disordered" evidence="1">
    <location>
        <begin position="1"/>
        <end position="28"/>
    </location>
</feature>
<organism evidence="4">
    <name type="scientific">bioreactor metagenome</name>
    <dbReference type="NCBI Taxonomy" id="1076179"/>
    <lineage>
        <taxon>unclassified sequences</taxon>
        <taxon>metagenomes</taxon>
        <taxon>ecological metagenomes</taxon>
    </lineage>
</organism>
<comment type="caution">
    <text evidence="4">The sequence shown here is derived from an EMBL/GenBank/DDBJ whole genome shotgun (WGS) entry which is preliminary data.</text>
</comment>
<evidence type="ECO:0008006" key="5">
    <source>
        <dbReference type="Google" id="ProtNLM"/>
    </source>
</evidence>
<proteinExistence type="predicted"/>
<sequence length="1131" mass="125863">MSMKKPKSTQKLRLLNERSITKNSSPEEKPGWYVQRQLIMKCVVCALVAGSIQVMNPVSAKAVEIQSAGKSISQQSKVVSGTIKDPKGEALIGVNIVEKGTSNGTITDLDGRFSISVSPGATLIVTYVGYVPQTIPLGEKNSLSIILKEDSKGLEEVVVVGYGTQKRVNLTGAVEQVTSEVFDNRPMANVTQGLQGAVPNLNISLADGKPTRTSGFNVRGTTSIGQGGSALVLIDGVEGDPSMLNPNDIASVSVLKDAASAAIYGARGAFGVVLITTKNPTKERTSVTYNGNFSMKSPTVVPDMVSDSYEYATMFKDAYSSFYDYAREPSTIHKAVPFTQDWYNTLASHRPGSGLADVETDAKGNYLYYANTDWYDLLYKDQTLSTDHNVTIQGGSDKADFMVSGRYYGQEGLFAYNSDDYDMYNIRAKGSAQIFPWLKAENNMEFSQMNYHNPLTVADGNVWYGLESEAQPMSPMFNPDGTLTMAAAYSVGDLWYGKNGTDTDRRVLRNTTSFTASFLDKALRIKGDLTFRNTDRSEKTRRVQVPYSSKVGVISYLGSSTNDYSVEDGTTKYLATNIYGEYEKTFMDAHYFKGMIGYNYEQSIYEFLQTRRNGLIFEDAENINMANGSGIKLASSYEKWRIAGGFFRLNYAFRDRYLLEVNGRMDGSTKFPTNEQWAFFPSVSLGWRISEEPFWQVNKNLFTDMKIRASYGSLGNGNVGSYAYRELFKISQMSKLINGTLKQKTSLPTIVPDGLTWETATTANVGLDFGSLNGRLRFSGDAYIRKTTDMFTVGKALPAVFGADVPKGNYADMTTRGWEISLSWHDNFTLANKPFNYDIRFTLADYTSKIDKYNNPEKNLDSYYEGMTVGEIWGYETEGFFTSAEDIANHASQKLYYASNSGTWLPGDIKFKDLNDDNVIDYGTNKVGDPGDRKVIGNTTPRYTYSFNVGGDWNGIFFSAFFQGVGKQDWWPGNDNALFWGQYNRPYNNIPKSMIGEIWSEENPNTYFPRYRGYVALQSTRELSVIQTKYLQNVAYLRLKNLQVGYNIPKNILAATKMQAARIYLSAENIFCWSPLYKHTKNFDVTNIYGEDAEAKDVASDGGTNSIISNGGRSYSYPLLKSISLGLSVTF</sequence>
<dbReference type="NCBIfam" id="TIGR04056">
    <property type="entry name" value="OMP_RagA_SusC"/>
    <property type="match status" value="1"/>
</dbReference>
<dbReference type="AlphaFoldDB" id="A0A644VC34"/>
<protein>
    <recommendedName>
        <fullName evidence="5">TonB-dependent receptor SusC</fullName>
    </recommendedName>
</protein>